<evidence type="ECO:0000313" key="4">
    <source>
        <dbReference type="Proteomes" id="UP000243498"/>
    </source>
</evidence>
<feature type="compositionally biased region" description="Low complexity" evidence="1">
    <location>
        <begin position="58"/>
        <end position="67"/>
    </location>
</feature>
<dbReference type="Pfam" id="PF11915">
    <property type="entry name" value="DUF3433"/>
    <property type="match status" value="1"/>
</dbReference>
<reference evidence="3 4" key="1">
    <citation type="journal article" date="2016" name="Genome Biol. Evol.">
        <title>Divergent and convergent evolution of fungal pathogenicity.</title>
        <authorList>
            <person name="Shang Y."/>
            <person name="Xiao G."/>
            <person name="Zheng P."/>
            <person name="Cen K."/>
            <person name="Zhan S."/>
            <person name="Wang C."/>
        </authorList>
    </citation>
    <scope>NUCLEOTIDE SEQUENCE [LARGE SCALE GENOMIC DNA]</scope>
    <source>
        <strain evidence="3 4">RCEF 4871</strain>
    </source>
</reference>
<comment type="caution">
    <text evidence="3">The sequence shown here is derived from an EMBL/GenBank/DDBJ whole genome shotgun (WGS) entry which is preliminary data.</text>
</comment>
<dbReference type="PANTHER" id="PTHR37544">
    <property type="entry name" value="SPRAY-RELATED"/>
    <property type="match status" value="1"/>
</dbReference>
<dbReference type="STRING" id="1081105.A0A167GSR7"/>
<evidence type="ECO:0008006" key="5">
    <source>
        <dbReference type="Google" id="ProtNLM"/>
    </source>
</evidence>
<feature type="transmembrane region" description="Helical" evidence="2">
    <location>
        <begin position="337"/>
        <end position="354"/>
    </location>
</feature>
<dbReference type="EMBL" id="AZHC01000006">
    <property type="protein sequence ID" value="OAA47041.1"/>
    <property type="molecule type" value="Genomic_DNA"/>
</dbReference>
<protein>
    <recommendedName>
        <fullName evidence="5">Phosphoribosylaminoimidazole-succinocarboxamide synthase</fullName>
    </recommendedName>
</protein>
<keyword evidence="2" id="KW-1133">Transmembrane helix</keyword>
<feature type="region of interest" description="Disordered" evidence="1">
    <location>
        <begin position="174"/>
        <end position="224"/>
    </location>
</feature>
<dbReference type="Proteomes" id="UP000243498">
    <property type="component" value="Unassembled WGS sequence"/>
</dbReference>
<feature type="transmembrane region" description="Helical" evidence="2">
    <location>
        <begin position="405"/>
        <end position="423"/>
    </location>
</feature>
<keyword evidence="4" id="KW-1185">Reference proteome</keyword>
<evidence type="ECO:0000256" key="2">
    <source>
        <dbReference type="SAM" id="Phobius"/>
    </source>
</evidence>
<feature type="transmembrane region" description="Helical" evidence="2">
    <location>
        <begin position="443"/>
        <end position="466"/>
    </location>
</feature>
<evidence type="ECO:0000256" key="1">
    <source>
        <dbReference type="SAM" id="MobiDB-lite"/>
    </source>
</evidence>
<dbReference type="OrthoDB" id="3057599at2759"/>
<keyword evidence="2" id="KW-0812">Transmembrane</keyword>
<feature type="transmembrane region" description="Helical" evidence="2">
    <location>
        <begin position="743"/>
        <end position="764"/>
    </location>
</feature>
<feature type="region of interest" description="Disordered" evidence="1">
    <location>
        <begin position="244"/>
        <end position="264"/>
    </location>
</feature>
<dbReference type="AlphaFoldDB" id="A0A167GSR7"/>
<evidence type="ECO:0000313" key="3">
    <source>
        <dbReference type="EMBL" id="OAA47041.1"/>
    </source>
</evidence>
<feature type="transmembrane region" description="Helical" evidence="2">
    <location>
        <begin position="630"/>
        <end position="654"/>
    </location>
</feature>
<dbReference type="InterPro" id="IPR021840">
    <property type="entry name" value="DUF3433"/>
</dbReference>
<feature type="transmembrane region" description="Helical" evidence="2">
    <location>
        <begin position="590"/>
        <end position="610"/>
    </location>
</feature>
<feature type="region of interest" description="Disordered" evidence="1">
    <location>
        <begin position="44"/>
        <end position="86"/>
    </location>
</feature>
<feature type="transmembrane region" description="Helical" evidence="2">
    <location>
        <begin position="297"/>
        <end position="317"/>
    </location>
</feature>
<sequence length="862" mass="96364">MNFQNLNFEYVEAPNQWPSRTVVSSGNHIGNDLESARHLRLSQDSHNTSLDQWPLPPSSRQSVSPQPTIVPKRPSPASPTHSTPELYGPDRLFGLSGAFQSVPQPNTKGFMSNQTVRFDEAQLAMFAADNAAHMDSFKDELALAAGKVTPGVDDTPYIQYALEALTRDRETFAPSQMPVSSPHLEMCSEKPNLQSQSPKFSVKGLAPQPASQEEPSASHDGLNSPLLHQSQLAIPELPQDRLVPLPTLPEMAPAPPRPSSTDHWIPVDKNVLQTIDPRGRTYPPLTFKPRILRPFSMLMLMTLCIFMMAGLVFSAVYSQKENGFTPYPGTIYSGQYFVFRILPQLFAGVIIIYTQNIITACLRIVPFAALAEEDPEKRYLALFRNLYPRSFLLPQLSGPWQLKSFGIAAWLANFTLPLLSATYTCIYVDDQGRWVWSAAQNLIWVSVALYAILFMATCILMAFWFGHWTGLLWDARSIADLIPLLHHTNIIGSFRHKGLYERNCDYRAELRERWFDRLGYWQNGDMTGAVWHTIGTSAMPADHGAEFCTEPRCERRSNELSDKSHQTGSSALLGFEGGTYLPWCLRDIPLVTFVLVTSGLLLGLLVVSFLPQTKLESGFAPLLTARPDDAAFSAANFLYSFLPACLGMVLFLLFQSLDQALRILQPWGDMTALDGAAASRSILADYAACLSLHVSVRALRNGHWRVAVISLASTLFIFIPILAGGLFMALTTPTQQVRMFPSMPVYGVLLALLIIYIGCLSLLIPHRRQFQLPHCVTTIASLISFCTAKDLYEDAAFRSVRSRKDLAARLGVGRKDAREESVWFFGVLAGRDEKRISVRRMRRYTEKMAMTRSMNSMEHELI</sequence>
<keyword evidence="2" id="KW-0472">Membrane</keyword>
<organism evidence="3 4">
    <name type="scientific">Metarhizium rileyi (strain RCEF 4871)</name>
    <name type="common">Nomuraea rileyi</name>
    <dbReference type="NCBI Taxonomy" id="1649241"/>
    <lineage>
        <taxon>Eukaryota</taxon>
        <taxon>Fungi</taxon>
        <taxon>Dikarya</taxon>
        <taxon>Ascomycota</taxon>
        <taxon>Pezizomycotina</taxon>
        <taxon>Sordariomycetes</taxon>
        <taxon>Hypocreomycetidae</taxon>
        <taxon>Hypocreales</taxon>
        <taxon>Clavicipitaceae</taxon>
        <taxon>Metarhizium</taxon>
    </lineage>
</organism>
<dbReference type="OMA" id="YLPWCLR"/>
<name>A0A167GSR7_METRR</name>
<proteinExistence type="predicted"/>
<feature type="transmembrane region" description="Helical" evidence="2">
    <location>
        <begin position="706"/>
        <end position="731"/>
    </location>
</feature>
<dbReference type="PANTHER" id="PTHR37544:SF1">
    <property type="entry name" value="PHOSPHORIBOSYLAMINOIMIDAZOLE-SUCCINOCARBOXAMIDE SYNTHASE"/>
    <property type="match status" value="1"/>
</dbReference>
<gene>
    <name evidence="3" type="ORF">NOR_02677</name>
</gene>
<accession>A0A167GSR7</accession>